<dbReference type="InterPro" id="IPR012337">
    <property type="entry name" value="RNaseH-like_sf"/>
</dbReference>
<keyword evidence="3" id="KW-0540">Nuclease</keyword>
<dbReference type="AlphaFoldDB" id="A0A811ZEN5"/>
<comment type="caution">
    <text evidence="8">The sequence shown here is derived from an EMBL/GenBank/DDBJ whole genome shotgun (WGS) entry which is preliminary data.</text>
</comment>
<dbReference type="Gene3D" id="3.30.420.10">
    <property type="entry name" value="Ribonuclease H-like superfamily/Ribonuclease H"/>
    <property type="match status" value="1"/>
</dbReference>
<keyword evidence="4" id="KW-0255">Endonuclease</keyword>
<dbReference type="Proteomes" id="UP000645828">
    <property type="component" value="Unassembled WGS sequence"/>
</dbReference>
<dbReference type="PANTHER" id="PTHR41694:SF5">
    <property type="entry name" value="RIBONUCLEASE H"/>
    <property type="match status" value="1"/>
</dbReference>
<gene>
    <name evidence="8" type="ORF">NYPRO_LOCUS19951</name>
</gene>
<dbReference type="PROSITE" id="PS50879">
    <property type="entry name" value="RNASE_H_1"/>
    <property type="match status" value="1"/>
</dbReference>
<keyword evidence="1" id="KW-0808">Transferase</keyword>
<organism evidence="8 9">
    <name type="scientific">Nyctereutes procyonoides</name>
    <name type="common">Raccoon dog</name>
    <name type="synonym">Canis procyonoides</name>
    <dbReference type="NCBI Taxonomy" id="34880"/>
    <lineage>
        <taxon>Eukaryota</taxon>
        <taxon>Metazoa</taxon>
        <taxon>Chordata</taxon>
        <taxon>Craniata</taxon>
        <taxon>Vertebrata</taxon>
        <taxon>Euteleostomi</taxon>
        <taxon>Mammalia</taxon>
        <taxon>Eutheria</taxon>
        <taxon>Laurasiatheria</taxon>
        <taxon>Carnivora</taxon>
        <taxon>Caniformia</taxon>
        <taxon>Canidae</taxon>
        <taxon>Nyctereutes</taxon>
    </lineage>
</organism>
<dbReference type="EMBL" id="CAJHUB010000763">
    <property type="protein sequence ID" value="CAD7687158.1"/>
    <property type="molecule type" value="Genomic_DNA"/>
</dbReference>
<dbReference type="GO" id="GO:0003676">
    <property type="term" value="F:nucleic acid binding"/>
    <property type="evidence" value="ECO:0007669"/>
    <property type="project" value="InterPro"/>
</dbReference>
<dbReference type="InterPro" id="IPR036397">
    <property type="entry name" value="RNaseH_sf"/>
</dbReference>
<evidence type="ECO:0000259" key="7">
    <source>
        <dbReference type="PROSITE" id="PS50879"/>
    </source>
</evidence>
<evidence type="ECO:0000256" key="6">
    <source>
        <dbReference type="ARBA" id="ARBA00022918"/>
    </source>
</evidence>
<dbReference type="GO" id="GO:0004523">
    <property type="term" value="F:RNA-DNA hybrid ribonuclease activity"/>
    <property type="evidence" value="ECO:0007669"/>
    <property type="project" value="InterPro"/>
</dbReference>
<evidence type="ECO:0000256" key="4">
    <source>
        <dbReference type="ARBA" id="ARBA00022759"/>
    </source>
</evidence>
<evidence type="ECO:0000256" key="2">
    <source>
        <dbReference type="ARBA" id="ARBA00022695"/>
    </source>
</evidence>
<evidence type="ECO:0000313" key="8">
    <source>
        <dbReference type="EMBL" id="CAD7687158.1"/>
    </source>
</evidence>
<dbReference type="InterPro" id="IPR002156">
    <property type="entry name" value="RNaseH_domain"/>
</dbReference>
<feature type="domain" description="RNase H type-1" evidence="7">
    <location>
        <begin position="1"/>
        <end position="132"/>
    </location>
</feature>
<evidence type="ECO:0000256" key="3">
    <source>
        <dbReference type="ARBA" id="ARBA00022722"/>
    </source>
</evidence>
<sequence>MAPDGHAGYAVVTLETIVEAAPLPPGTTSQKAELVALTRALHLSKNLQVNIYTDSKYVYLVTHTHSVLWQERGFLTTKGTPIVNGPLISKLLKPLNLPTKVAIIRCRGHQKSLDLVSRGNNIADTVAKQMAKKASPAPLLFLNIPHTPFLLG</sequence>
<keyword evidence="2" id="KW-0548">Nucleotidyltransferase</keyword>
<keyword evidence="9" id="KW-1185">Reference proteome</keyword>
<dbReference type="SUPFAM" id="SSF53098">
    <property type="entry name" value="Ribonuclease H-like"/>
    <property type="match status" value="1"/>
</dbReference>
<evidence type="ECO:0000256" key="5">
    <source>
        <dbReference type="ARBA" id="ARBA00022801"/>
    </source>
</evidence>
<proteinExistence type="predicted"/>
<accession>A0A811ZEN5</accession>
<keyword evidence="6" id="KW-0695">RNA-directed DNA polymerase</keyword>
<dbReference type="PANTHER" id="PTHR41694">
    <property type="entry name" value="ENDOGENOUS RETROVIRUS GROUP K MEMBER POL PROTEIN"/>
    <property type="match status" value="1"/>
</dbReference>
<dbReference type="GO" id="GO:0003964">
    <property type="term" value="F:RNA-directed DNA polymerase activity"/>
    <property type="evidence" value="ECO:0007669"/>
    <property type="project" value="UniProtKB-KW"/>
</dbReference>
<dbReference type="Pfam" id="PF00075">
    <property type="entry name" value="RNase_H"/>
    <property type="match status" value="1"/>
</dbReference>
<dbReference type="CDD" id="cd09273">
    <property type="entry name" value="RNase_HI_RT_Bel"/>
    <property type="match status" value="1"/>
</dbReference>
<name>A0A811ZEN5_NYCPR</name>
<reference evidence="8" key="1">
    <citation type="submission" date="2020-12" db="EMBL/GenBank/DDBJ databases">
        <authorList>
            <consortium name="Molecular Ecology Group"/>
        </authorList>
    </citation>
    <scope>NUCLEOTIDE SEQUENCE</scope>
    <source>
        <strain evidence="8">TBG_1078</strain>
    </source>
</reference>
<keyword evidence="5" id="KW-0378">Hydrolase</keyword>
<evidence type="ECO:0000256" key="1">
    <source>
        <dbReference type="ARBA" id="ARBA00022679"/>
    </source>
</evidence>
<evidence type="ECO:0000313" key="9">
    <source>
        <dbReference type="Proteomes" id="UP000645828"/>
    </source>
</evidence>
<protein>
    <submittedName>
        <fullName evidence="8">(raccoon dog) hypothetical protein</fullName>
    </submittedName>
</protein>